<evidence type="ECO:0000313" key="2">
    <source>
        <dbReference type="EMBL" id="MBS2964751.1"/>
    </source>
</evidence>
<evidence type="ECO:0000256" key="1">
    <source>
        <dbReference type="SAM" id="Phobius"/>
    </source>
</evidence>
<proteinExistence type="predicted"/>
<feature type="transmembrane region" description="Helical" evidence="1">
    <location>
        <begin position="40"/>
        <end position="63"/>
    </location>
</feature>
<dbReference type="AlphaFoldDB" id="A0A8J7WLU0"/>
<dbReference type="EMBL" id="JAGSXH010000059">
    <property type="protein sequence ID" value="MBS2964751.1"/>
    <property type="molecule type" value="Genomic_DNA"/>
</dbReference>
<organism evidence="2 3">
    <name type="scientific">Actinocrinis puniceicyclus</name>
    <dbReference type="NCBI Taxonomy" id="977794"/>
    <lineage>
        <taxon>Bacteria</taxon>
        <taxon>Bacillati</taxon>
        <taxon>Actinomycetota</taxon>
        <taxon>Actinomycetes</taxon>
        <taxon>Catenulisporales</taxon>
        <taxon>Actinospicaceae</taxon>
        <taxon>Actinocrinis</taxon>
    </lineage>
</organism>
<sequence length="78" mass="8954">MLTSEGLSRFPLRRLGRHSTGSGFGHRIFHHLAWHALWRFSLGSVVVWIVVLAVVAVVVRAIVRRRAGRSWYGKSERF</sequence>
<dbReference type="RefSeq" id="WP_211469111.1">
    <property type="nucleotide sequence ID" value="NZ_JAGSXH010000059.1"/>
</dbReference>
<reference evidence="2" key="1">
    <citation type="submission" date="2021-04" db="EMBL/GenBank/DDBJ databases">
        <title>Genome based classification of Actinospica acidithermotolerans sp. nov., an actinobacterium isolated from an Indonesian hot spring.</title>
        <authorList>
            <person name="Kusuma A.B."/>
            <person name="Putra K.E."/>
            <person name="Nafisah S."/>
            <person name="Loh J."/>
            <person name="Nouioui I."/>
            <person name="Goodfellow M."/>
        </authorList>
    </citation>
    <scope>NUCLEOTIDE SEQUENCE</scope>
    <source>
        <strain evidence="2">DSM 45618</strain>
    </source>
</reference>
<gene>
    <name evidence="2" type="ORF">KGA66_16960</name>
</gene>
<comment type="caution">
    <text evidence="2">The sequence shown here is derived from an EMBL/GenBank/DDBJ whole genome shotgun (WGS) entry which is preliminary data.</text>
</comment>
<keyword evidence="1" id="KW-0472">Membrane</keyword>
<keyword evidence="1" id="KW-1133">Transmembrane helix</keyword>
<accession>A0A8J7WLU0</accession>
<dbReference type="Proteomes" id="UP000677913">
    <property type="component" value="Unassembled WGS sequence"/>
</dbReference>
<protein>
    <submittedName>
        <fullName evidence="2">Uncharacterized protein</fullName>
    </submittedName>
</protein>
<keyword evidence="1" id="KW-0812">Transmembrane</keyword>
<evidence type="ECO:0000313" key="3">
    <source>
        <dbReference type="Proteomes" id="UP000677913"/>
    </source>
</evidence>
<name>A0A8J7WLU0_9ACTN</name>
<keyword evidence="3" id="KW-1185">Reference proteome</keyword>